<comment type="similarity">
    <text evidence="3">Belongs to the CoaE family.</text>
</comment>
<comment type="pathway">
    <text evidence="3">Cofactor biosynthesis; coenzyme A biosynthesis; CoA from (R)-pantothenate: step 5/5.</text>
</comment>
<comment type="function">
    <text evidence="3">Catalyzes the phosphorylation of the 3'-hydroxyl group of dephosphocoenzyme A to form coenzyme A.</text>
</comment>
<dbReference type="InterPro" id="IPR001977">
    <property type="entry name" value="Depp_CoAkinase"/>
</dbReference>
<keyword evidence="3" id="KW-0173">Coenzyme A biosynthesis</keyword>
<dbReference type="Pfam" id="PF01121">
    <property type="entry name" value="CoaE"/>
    <property type="match status" value="1"/>
</dbReference>
<evidence type="ECO:0000313" key="6">
    <source>
        <dbReference type="Proteomes" id="UP000033648"/>
    </source>
</evidence>
<dbReference type="Proteomes" id="UP000033648">
    <property type="component" value="Unassembled WGS sequence"/>
</dbReference>
<dbReference type="SUPFAM" id="SSF52540">
    <property type="entry name" value="P-loop containing nucleoside triphosphate hydrolases"/>
    <property type="match status" value="1"/>
</dbReference>
<feature type="binding site" evidence="3">
    <location>
        <begin position="11"/>
        <end position="16"/>
    </location>
    <ligand>
        <name>ATP</name>
        <dbReference type="ChEBI" id="CHEBI:30616"/>
    </ligand>
</feature>
<dbReference type="EMBL" id="JWME01000011">
    <property type="protein sequence ID" value="KJY49593.1"/>
    <property type="molecule type" value="Genomic_DNA"/>
</dbReference>
<dbReference type="PATRIC" id="fig|1684.4.peg.968"/>
<sequence>MIRVGLTGGIAAGKSTVAARLAQDGAKVIDYDRLSHEVIAPGGPGVKPVLERFGSDCGDGRGGVDRSALAARVFGGPAADRDREDLDDIIHPLVYDLAAKAEQPWLEGSEVVVHEVPLLTEVGSAIPFHFDRVLLVEAPSQARIARMVNQRHMTPSQAVERIGSQASSSSRRAQADLLVDGSQPIEQMFESVDRIYEELKSLAQGSSHSD</sequence>
<dbReference type="HAMAP" id="MF_00376">
    <property type="entry name" value="Dephospho_CoA_kinase"/>
    <property type="match status" value="1"/>
</dbReference>
<comment type="subcellular location">
    <subcellularLocation>
        <location evidence="3">Cytoplasm</location>
    </subcellularLocation>
</comment>
<dbReference type="UniPathway" id="UPA00241">
    <property type="reaction ID" value="UER00356"/>
</dbReference>
<evidence type="ECO:0000256" key="1">
    <source>
        <dbReference type="ARBA" id="ARBA00022741"/>
    </source>
</evidence>
<dbReference type="GO" id="GO:0004140">
    <property type="term" value="F:dephospho-CoA kinase activity"/>
    <property type="evidence" value="ECO:0007669"/>
    <property type="project" value="UniProtKB-UniRule"/>
</dbReference>
<keyword evidence="1 3" id="KW-0547">Nucleotide-binding</keyword>
<keyword evidence="3" id="KW-0963">Cytoplasm</keyword>
<keyword evidence="3" id="KW-0808">Transferase</keyword>
<reference evidence="5 6" key="1">
    <citation type="submission" date="2014-12" db="EMBL/GenBank/DDBJ databases">
        <title>Comparative genomics of the lactic acid bacteria isolated from the honey bee gut.</title>
        <authorList>
            <person name="Ellegaard K.M."/>
            <person name="Tamarit D."/>
            <person name="Javelind E."/>
            <person name="Olofsson T."/>
            <person name="Andersson S.G."/>
            <person name="Vasquez A."/>
        </authorList>
    </citation>
    <scope>NUCLEOTIDE SEQUENCE [LARGE SCALE GENOMIC DNA]</scope>
    <source>
        <strain evidence="5 6">Bin2</strain>
    </source>
</reference>
<dbReference type="GO" id="GO:0005737">
    <property type="term" value="C:cytoplasm"/>
    <property type="evidence" value="ECO:0007669"/>
    <property type="project" value="UniProtKB-SubCell"/>
</dbReference>
<dbReference type="GO" id="GO:0015937">
    <property type="term" value="P:coenzyme A biosynthetic process"/>
    <property type="evidence" value="ECO:0007669"/>
    <property type="project" value="UniProtKB-UniRule"/>
</dbReference>
<keyword evidence="3 5" id="KW-0418">Kinase</keyword>
<dbReference type="EC" id="2.7.1.24" evidence="3 4"/>
<evidence type="ECO:0000256" key="3">
    <source>
        <dbReference type="HAMAP-Rule" id="MF_00376"/>
    </source>
</evidence>
<dbReference type="OrthoDB" id="9812943at2"/>
<comment type="catalytic activity">
    <reaction evidence="3">
        <text>3'-dephospho-CoA + ATP = ADP + CoA + H(+)</text>
        <dbReference type="Rhea" id="RHEA:18245"/>
        <dbReference type="ChEBI" id="CHEBI:15378"/>
        <dbReference type="ChEBI" id="CHEBI:30616"/>
        <dbReference type="ChEBI" id="CHEBI:57287"/>
        <dbReference type="ChEBI" id="CHEBI:57328"/>
        <dbReference type="ChEBI" id="CHEBI:456216"/>
        <dbReference type="EC" id="2.7.1.24"/>
    </reaction>
</comment>
<dbReference type="PROSITE" id="PS51219">
    <property type="entry name" value="DPCK"/>
    <property type="match status" value="1"/>
</dbReference>
<evidence type="ECO:0000313" key="5">
    <source>
        <dbReference type="EMBL" id="KJY49593.1"/>
    </source>
</evidence>
<comment type="caution">
    <text evidence="5">The sequence shown here is derived from an EMBL/GenBank/DDBJ whole genome shotgun (WGS) entry which is preliminary data.</text>
</comment>
<keyword evidence="2 3" id="KW-0067">ATP-binding</keyword>
<protein>
    <recommendedName>
        <fullName evidence="3 4">Dephospho-CoA kinase</fullName>
        <ecNumber evidence="3 4">2.7.1.24</ecNumber>
    </recommendedName>
    <alternativeName>
        <fullName evidence="3">Dephosphocoenzyme A kinase</fullName>
    </alternativeName>
</protein>
<dbReference type="InterPro" id="IPR027417">
    <property type="entry name" value="P-loop_NTPase"/>
</dbReference>
<dbReference type="PANTHER" id="PTHR10695">
    <property type="entry name" value="DEPHOSPHO-COA KINASE-RELATED"/>
    <property type="match status" value="1"/>
</dbReference>
<dbReference type="CDD" id="cd02022">
    <property type="entry name" value="DPCK"/>
    <property type="match status" value="1"/>
</dbReference>
<dbReference type="AlphaFoldDB" id="A0A0F4KU61"/>
<dbReference type="GO" id="GO:0005524">
    <property type="term" value="F:ATP binding"/>
    <property type="evidence" value="ECO:0007669"/>
    <property type="project" value="UniProtKB-UniRule"/>
</dbReference>
<organism evidence="5 6">
    <name type="scientific">Bifidobacterium asteroides</name>
    <dbReference type="NCBI Taxonomy" id="1684"/>
    <lineage>
        <taxon>Bacteria</taxon>
        <taxon>Bacillati</taxon>
        <taxon>Actinomycetota</taxon>
        <taxon>Actinomycetes</taxon>
        <taxon>Bifidobacteriales</taxon>
        <taxon>Bifidobacteriaceae</taxon>
        <taxon>Bifidobacterium</taxon>
    </lineage>
</organism>
<accession>A0A0F4KU61</accession>
<name>A0A0F4KU61_9BIFI</name>
<dbReference type="PANTHER" id="PTHR10695:SF46">
    <property type="entry name" value="BIFUNCTIONAL COENZYME A SYNTHASE-RELATED"/>
    <property type="match status" value="1"/>
</dbReference>
<proteinExistence type="inferred from homology"/>
<dbReference type="NCBIfam" id="TIGR00152">
    <property type="entry name" value="dephospho-CoA kinase"/>
    <property type="match status" value="1"/>
</dbReference>
<dbReference type="Gene3D" id="3.40.50.300">
    <property type="entry name" value="P-loop containing nucleotide triphosphate hydrolases"/>
    <property type="match status" value="1"/>
</dbReference>
<evidence type="ECO:0000256" key="4">
    <source>
        <dbReference type="NCBIfam" id="TIGR00152"/>
    </source>
</evidence>
<gene>
    <name evidence="3 5" type="primary">coaE</name>
    <name evidence="5" type="ORF">JF69_08990</name>
</gene>
<evidence type="ECO:0000256" key="2">
    <source>
        <dbReference type="ARBA" id="ARBA00022840"/>
    </source>
</evidence>